<reference evidence="1 2" key="1">
    <citation type="submission" date="2017-11" db="EMBL/GenBank/DDBJ databases">
        <title>Draft Genome Sequence of Sporolactobacillus inulinus NBRC 111894 Isolated from Koso, a Japanese Sugar-Vegetable Fermented Beverage.</title>
        <authorList>
            <person name="Chiou T.Y."/>
            <person name="Oshima K."/>
            <person name="Suda W."/>
            <person name="Hattori M."/>
            <person name="Takahashi T."/>
        </authorList>
    </citation>
    <scope>NUCLEOTIDE SEQUENCE [LARGE SCALE GENOMIC DNA]</scope>
    <source>
        <strain evidence="1 2">NBRC111894</strain>
    </source>
</reference>
<comment type="caution">
    <text evidence="1">The sequence shown here is derived from an EMBL/GenBank/DDBJ whole genome shotgun (WGS) entry which is preliminary data.</text>
</comment>
<proteinExistence type="predicted"/>
<dbReference type="Proteomes" id="UP000319716">
    <property type="component" value="Unassembled WGS sequence"/>
</dbReference>
<dbReference type="EMBL" id="BEXB01000019">
    <property type="protein sequence ID" value="GAY76923.1"/>
    <property type="molecule type" value="Genomic_DNA"/>
</dbReference>
<protein>
    <submittedName>
        <fullName evidence="1">Uncharacterized protein</fullName>
    </submittedName>
</protein>
<accession>A0A4Y1ZD81</accession>
<evidence type="ECO:0000313" key="1">
    <source>
        <dbReference type="EMBL" id="GAY76923.1"/>
    </source>
</evidence>
<dbReference type="AlphaFoldDB" id="A0A4Y1ZD81"/>
<evidence type="ECO:0000313" key="2">
    <source>
        <dbReference type="Proteomes" id="UP000319716"/>
    </source>
</evidence>
<sequence>MNQEGGLMMRRIIEKTCAIDDVQRVLITTASTDVELIQTEESDLKAQIWTNAATDEQVPVELTMSKKVTRSKSVLSKCVKIG</sequence>
<name>A0A4Y1ZD81_9BACL</name>
<gene>
    <name evidence="1" type="ORF">NBRC111894_2477</name>
</gene>
<organism evidence="1 2">
    <name type="scientific">Sporolactobacillus inulinus</name>
    <dbReference type="NCBI Taxonomy" id="2078"/>
    <lineage>
        <taxon>Bacteria</taxon>
        <taxon>Bacillati</taxon>
        <taxon>Bacillota</taxon>
        <taxon>Bacilli</taxon>
        <taxon>Bacillales</taxon>
        <taxon>Sporolactobacillaceae</taxon>
        <taxon>Sporolactobacillus</taxon>
    </lineage>
</organism>